<dbReference type="InterPro" id="IPR025427">
    <property type="entry name" value="DUF4160"/>
</dbReference>
<sequence>MPVVFWEAGFRFHFYSGEGDPLEPAHIHVARPGGDAKLWLYPDVRIAYNRRLTPRELRVVQAIVTRRRQEIKDAWDAFFTGSN</sequence>
<dbReference type="Proteomes" id="UP000295493">
    <property type="component" value="Unassembled WGS sequence"/>
</dbReference>
<reference evidence="1 2" key="1">
    <citation type="submission" date="2019-03" db="EMBL/GenBank/DDBJ databases">
        <title>Genomic Encyclopedia of Type Strains, Phase IV (KMG-IV): sequencing the most valuable type-strain genomes for metagenomic binning, comparative biology and taxonomic classification.</title>
        <authorList>
            <person name="Goeker M."/>
        </authorList>
    </citation>
    <scope>NUCLEOTIDE SEQUENCE [LARGE SCALE GENOMIC DNA]</scope>
    <source>
        <strain evidence="1 2">DSM 25059</strain>
    </source>
</reference>
<comment type="caution">
    <text evidence="1">The sequence shown here is derived from an EMBL/GenBank/DDBJ whole genome shotgun (WGS) entry which is preliminary data.</text>
</comment>
<evidence type="ECO:0000313" key="2">
    <source>
        <dbReference type="Proteomes" id="UP000295493"/>
    </source>
</evidence>
<dbReference type="EMBL" id="SNWD01000002">
    <property type="protein sequence ID" value="TDN85726.1"/>
    <property type="molecule type" value="Genomic_DNA"/>
</dbReference>
<dbReference type="RefSeq" id="WP_133494614.1">
    <property type="nucleotide sequence ID" value="NZ_BMLU01000002.1"/>
</dbReference>
<name>A0A4R6FV08_9SPHN</name>
<organism evidence="1 2">
    <name type="scientific">Stakelama pacifica</name>
    <dbReference type="NCBI Taxonomy" id="517720"/>
    <lineage>
        <taxon>Bacteria</taxon>
        <taxon>Pseudomonadati</taxon>
        <taxon>Pseudomonadota</taxon>
        <taxon>Alphaproteobacteria</taxon>
        <taxon>Sphingomonadales</taxon>
        <taxon>Sphingomonadaceae</taxon>
        <taxon>Stakelama</taxon>
    </lineage>
</organism>
<evidence type="ECO:0000313" key="1">
    <source>
        <dbReference type="EMBL" id="TDN85726.1"/>
    </source>
</evidence>
<dbReference type="AlphaFoldDB" id="A0A4R6FV08"/>
<dbReference type="OrthoDB" id="122670at2"/>
<dbReference type="Pfam" id="PF13711">
    <property type="entry name" value="DUF4160"/>
    <property type="match status" value="1"/>
</dbReference>
<keyword evidence="2" id="KW-1185">Reference proteome</keyword>
<accession>A0A4R6FV08</accession>
<gene>
    <name evidence="1" type="ORF">EV664_102436</name>
</gene>
<protein>
    <submittedName>
        <fullName evidence="1">Uncharacterized protein DUF4160</fullName>
    </submittedName>
</protein>
<proteinExistence type="predicted"/>